<proteinExistence type="predicted"/>
<evidence type="ECO:0008006" key="5">
    <source>
        <dbReference type="Google" id="ProtNLM"/>
    </source>
</evidence>
<feature type="domain" description="HAT C-terminal dimerisation" evidence="2">
    <location>
        <begin position="604"/>
        <end position="671"/>
    </location>
</feature>
<dbReference type="EMBL" id="JAUUTY010000002">
    <property type="protein sequence ID" value="KAK1678539.1"/>
    <property type="molecule type" value="Genomic_DNA"/>
</dbReference>
<dbReference type="PANTHER" id="PTHR45749:SF35">
    <property type="entry name" value="AC-LIKE TRANSPOSASE-RELATED"/>
    <property type="match status" value="1"/>
</dbReference>
<reference evidence="3" key="1">
    <citation type="submission" date="2023-07" db="EMBL/GenBank/DDBJ databases">
        <title>A chromosome-level genome assembly of Lolium multiflorum.</title>
        <authorList>
            <person name="Chen Y."/>
            <person name="Copetti D."/>
            <person name="Kolliker R."/>
            <person name="Studer B."/>
        </authorList>
    </citation>
    <scope>NUCLEOTIDE SEQUENCE</scope>
    <source>
        <strain evidence="3">02402/16</strain>
        <tissue evidence="3">Leaf</tissue>
    </source>
</reference>
<dbReference type="Proteomes" id="UP001231189">
    <property type="component" value="Unassembled WGS sequence"/>
</dbReference>
<feature type="domain" description="Transposase (putative) gypsy type" evidence="1">
    <location>
        <begin position="70"/>
        <end position="136"/>
    </location>
</feature>
<dbReference type="InterPro" id="IPR007321">
    <property type="entry name" value="Transposase_28"/>
</dbReference>
<organism evidence="3 4">
    <name type="scientific">Lolium multiflorum</name>
    <name type="common">Italian ryegrass</name>
    <name type="synonym">Lolium perenne subsp. multiflorum</name>
    <dbReference type="NCBI Taxonomy" id="4521"/>
    <lineage>
        <taxon>Eukaryota</taxon>
        <taxon>Viridiplantae</taxon>
        <taxon>Streptophyta</taxon>
        <taxon>Embryophyta</taxon>
        <taxon>Tracheophyta</taxon>
        <taxon>Spermatophyta</taxon>
        <taxon>Magnoliopsida</taxon>
        <taxon>Liliopsida</taxon>
        <taxon>Poales</taxon>
        <taxon>Poaceae</taxon>
        <taxon>BOP clade</taxon>
        <taxon>Pooideae</taxon>
        <taxon>Poodae</taxon>
        <taxon>Poeae</taxon>
        <taxon>Poeae Chloroplast Group 2 (Poeae type)</taxon>
        <taxon>Loliodinae</taxon>
        <taxon>Loliinae</taxon>
        <taxon>Lolium</taxon>
    </lineage>
</organism>
<evidence type="ECO:0000313" key="3">
    <source>
        <dbReference type="EMBL" id="KAK1678539.1"/>
    </source>
</evidence>
<keyword evidence="4" id="KW-1185">Reference proteome</keyword>
<sequence length="699" mass="80029">MPPWARLTRHTTPEASMATQDLEVSEWERSKISNQDTNLMKKLGLMKKEEALIFPIEESFPTPPIQYRVTIVDHLIRGLSAPIHEFLRGLLFVYGLQLHQLTPNSILHISIFITLCECFLRIQPNWALWKCIFCVRRNSSHNISYNIGGVVICVRPDVEYFDVKFPDSVQGWRRRWLYVREEYCDSQEYNIAPFDGKKIMGKDSGAAKRNKKRRLEAMALSQRGALDRFIVRESQVNSENQASDDNIDDDTVEVDAPFADANIVDDAVIGDQSVHPNIDDDPNIGNEEHNLAFRGSNSKVYQDNNGNFLGLVEMLAEFDPVIKEHIDRITNDKIRDHYLGPSIQNELIILLADAIRSVIIGKIKEAKYFSVILDCTPDASHQEQMSLIISQAQSLAEHELGDFEFVSSLVIWFEILSNINMVSKELQSKDMLIDVAIESVQGLITFFSKYRETGFSKALQAAKQIAMEMDIPPEFRTKRKIKRKRQFDDSADDTSADIQSAEELFRVNYFIPIVDQAIASLKRRFEQYQGYEKTFGFLFTSDRLKSMDNDSLMAACINLENALKIPEHIDADGNKIPEHKDIDGIELAMELVYFQDLLAKSMGPIDILSYLTKRPYLPVANIAYRILLTIPVTVASAERSFSKLKLLKSYLRTTMTQERLNGLATIALENDILEMINYEDVIEDFISRNTRRMMLFGRT</sequence>
<evidence type="ECO:0000259" key="1">
    <source>
        <dbReference type="Pfam" id="PF04195"/>
    </source>
</evidence>
<name>A0AAD8TB07_LOLMU</name>
<dbReference type="Pfam" id="PF05699">
    <property type="entry name" value="Dimer_Tnp_hAT"/>
    <property type="match status" value="1"/>
</dbReference>
<dbReference type="AlphaFoldDB" id="A0AAD8TB07"/>
<dbReference type="Pfam" id="PF04195">
    <property type="entry name" value="Transposase_28"/>
    <property type="match status" value="1"/>
</dbReference>
<dbReference type="PANTHER" id="PTHR45749">
    <property type="match status" value="1"/>
</dbReference>
<accession>A0AAD8TB07</accession>
<evidence type="ECO:0000259" key="2">
    <source>
        <dbReference type="Pfam" id="PF05699"/>
    </source>
</evidence>
<gene>
    <name evidence="3" type="ORF">QYE76_039387</name>
</gene>
<evidence type="ECO:0000313" key="4">
    <source>
        <dbReference type="Proteomes" id="UP001231189"/>
    </source>
</evidence>
<protein>
    <recommendedName>
        <fullName evidence="5">HAT C-terminal dimerisation domain-containing protein</fullName>
    </recommendedName>
</protein>
<dbReference type="GO" id="GO:0046983">
    <property type="term" value="F:protein dimerization activity"/>
    <property type="evidence" value="ECO:0007669"/>
    <property type="project" value="InterPro"/>
</dbReference>
<comment type="caution">
    <text evidence="3">The sequence shown here is derived from an EMBL/GenBank/DDBJ whole genome shotgun (WGS) entry which is preliminary data.</text>
</comment>
<dbReference type="InterPro" id="IPR008906">
    <property type="entry name" value="HATC_C_dom"/>
</dbReference>